<feature type="binding site" evidence="7">
    <location>
        <position position="189"/>
    </location>
    <ligand>
        <name>S-adenosyl-L-methionine</name>
        <dbReference type="ChEBI" id="CHEBI:59789"/>
    </ligand>
</feature>
<keyword evidence="3 8" id="KW-0489">Methyltransferase</keyword>
<evidence type="ECO:0000313" key="9">
    <source>
        <dbReference type="EMBL" id="HGE75370.1"/>
    </source>
</evidence>
<dbReference type="Gene3D" id="3.40.50.150">
    <property type="entry name" value="Vaccinia Virus protein VP39"/>
    <property type="match status" value="1"/>
</dbReference>
<comment type="caution">
    <text evidence="9">The sequence shown here is derived from an EMBL/GenBank/DDBJ whole genome shotgun (WGS) entry which is preliminary data.</text>
</comment>
<evidence type="ECO:0000256" key="5">
    <source>
        <dbReference type="ARBA" id="ARBA00022691"/>
    </source>
</evidence>
<organism evidence="9">
    <name type="scientific">Mesoaciditoga lauensis</name>
    <dbReference type="NCBI Taxonomy" id="1495039"/>
    <lineage>
        <taxon>Bacteria</taxon>
        <taxon>Thermotogati</taxon>
        <taxon>Thermotogota</taxon>
        <taxon>Thermotogae</taxon>
        <taxon>Mesoaciditogales</taxon>
        <taxon>Mesoaciditogaceae</taxon>
        <taxon>Mesoaciditoga</taxon>
    </lineage>
</organism>
<evidence type="ECO:0000256" key="8">
    <source>
        <dbReference type="RuleBase" id="RU361257"/>
    </source>
</evidence>
<evidence type="ECO:0000256" key="4">
    <source>
        <dbReference type="ARBA" id="ARBA00022679"/>
    </source>
</evidence>
<gene>
    <name evidence="9" type="ORF">ENX73_04520</name>
</gene>
<dbReference type="InterPro" id="IPR012327">
    <property type="entry name" value="MeTrfase_D12"/>
</dbReference>
<proteinExistence type="inferred from homology"/>
<evidence type="ECO:0000256" key="3">
    <source>
        <dbReference type="ARBA" id="ARBA00022603"/>
    </source>
</evidence>
<evidence type="ECO:0000256" key="2">
    <source>
        <dbReference type="ARBA" id="ARBA00011900"/>
    </source>
</evidence>
<evidence type="ECO:0000256" key="6">
    <source>
        <dbReference type="ARBA" id="ARBA00047942"/>
    </source>
</evidence>
<dbReference type="SUPFAM" id="SSF53335">
    <property type="entry name" value="S-adenosyl-L-methionine-dependent methyltransferases"/>
    <property type="match status" value="1"/>
</dbReference>
<protein>
    <recommendedName>
        <fullName evidence="2 8">Site-specific DNA-methyltransferase (adenine-specific)</fullName>
        <ecNumber evidence="2 8">2.1.1.72</ecNumber>
    </recommendedName>
</protein>
<evidence type="ECO:0000256" key="1">
    <source>
        <dbReference type="ARBA" id="ARBA00006594"/>
    </source>
</evidence>
<dbReference type="InterPro" id="IPR012263">
    <property type="entry name" value="M_m6A_EcoRV"/>
</dbReference>
<dbReference type="PANTHER" id="PTHR30481">
    <property type="entry name" value="DNA ADENINE METHYLASE"/>
    <property type="match status" value="1"/>
</dbReference>
<dbReference type="PROSITE" id="PS00092">
    <property type="entry name" value="N6_MTASE"/>
    <property type="match status" value="1"/>
</dbReference>
<dbReference type="GO" id="GO:0006298">
    <property type="term" value="P:mismatch repair"/>
    <property type="evidence" value="ECO:0007669"/>
    <property type="project" value="TreeGrafter"/>
</dbReference>
<keyword evidence="5 8" id="KW-0949">S-adenosyl-L-methionine</keyword>
<feature type="binding site" evidence="7">
    <location>
        <position position="20"/>
    </location>
    <ligand>
        <name>S-adenosyl-L-methionine</name>
        <dbReference type="ChEBI" id="CHEBI:59789"/>
    </ligand>
</feature>
<evidence type="ECO:0000256" key="7">
    <source>
        <dbReference type="PIRSR" id="PIRSR000398-1"/>
    </source>
</evidence>
<comment type="catalytic activity">
    <reaction evidence="6 8">
        <text>a 2'-deoxyadenosine in DNA + S-adenosyl-L-methionine = an N(6)-methyl-2'-deoxyadenosine in DNA + S-adenosyl-L-homocysteine + H(+)</text>
        <dbReference type="Rhea" id="RHEA:15197"/>
        <dbReference type="Rhea" id="RHEA-COMP:12418"/>
        <dbReference type="Rhea" id="RHEA-COMP:12419"/>
        <dbReference type="ChEBI" id="CHEBI:15378"/>
        <dbReference type="ChEBI" id="CHEBI:57856"/>
        <dbReference type="ChEBI" id="CHEBI:59789"/>
        <dbReference type="ChEBI" id="CHEBI:90615"/>
        <dbReference type="ChEBI" id="CHEBI:90616"/>
        <dbReference type="EC" id="2.1.1.72"/>
    </reaction>
</comment>
<dbReference type="EMBL" id="DTPE01000183">
    <property type="protein sequence ID" value="HGE75370.1"/>
    <property type="molecule type" value="Genomic_DNA"/>
</dbReference>
<dbReference type="InterPro" id="IPR002052">
    <property type="entry name" value="DNA_methylase_N6_adenine_CS"/>
</dbReference>
<dbReference type="Pfam" id="PF02086">
    <property type="entry name" value="MethyltransfD12"/>
    <property type="match status" value="1"/>
</dbReference>
<dbReference type="PIRSF" id="PIRSF000398">
    <property type="entry name" value="M_m6A_EcoRV"/>
    <property type="match status" value="1"/>
</dbReference>
<accession>A0A7V3REV1</accession>
<dbReference type="AlphaFoldDB" id="A0A7V3REV1"/>
<dbReference type="GO" id="GO:0009007">
    <property type="term" value="F:site-specific DNA-methyltransferase (adenine-specific) activity"/>
    <property type="evidence" value="ECO:0007669"/>
    <property type="project" value="UniProtKB-UniRule"/>
</dbReference>
<dbReference type="GO" id="GO:1904047">
    <property type="term" value="F:S-adenosyl-L-methionine binding"/>
    <property type="evidence" value="ECO:0007669"/>
    <property type="project" value="TreeGrafter"/>
</dbReference>
<dbReference type="NCBIfam" id="TIGR00571">
    <property type="entry name" value="dam"/>
    <property type="match status" value="1"/>
</dbReference>
<dbReference type="GO" id="GO:0043565">
    <property type="term" value="F:sequence-specific DNA binding"/>
    <property type="evidence" value="ECO:0007669"/>
    <property type="project" value="TreeGrafter"/>
</dbReference>
<dbReference type="GO" id="GO:0009307">
    <property type="term" value="P:DNA restriction-modification system"/>
    <property type="evidence" value="ECO:0007669"/>
    <property type="project" value="InterPro"/>
</dbReference>
<dbReference type="Gene3D" id="1.10.1020.10">
    <property type="entry name" value="Adenine-specific Methyltransferase, Domain 2"/>
    <property type="match status" value="1"/>
</dbReference>
<comment type="similarity">
    <text evidence="1 8">Belongs to the N(4)/N(6)-methyltransferase family.</text>
</comment>
<dbReference type="InterPro" id="IPR029063">
    <property type="entry name" value="SAM-dependent_MTases_sf"/>
</dbReference>
<dbReference type="InterPro" id="IPR023095">
    <property type="entry name" value="Ade_MeTrfase_dom_2"/>
</dbReference>
<keyword evidence="4 8" id="KW-0808">Transferase</keyword>
<sequence>MEQLYGIMKSMDRIRSPIKWAGGKGQLLSQFDLMLPKNFDLYIEPFVGGGAMFFHILPERSILIDNNSELINFYETVRDSVSDLIDDLKVHKNDEEYYYIMRSLDPKNMDPVKRASRFLYLNKTAYNGLWRVNKSGQFNVPFGRYRSLKIFDEENLIAVSDLLKRSKIFFGDFEMVLDHAAKGTFVYFDPPYHPLSKTANFTSYSGKFDEMDQIRLHECFKRLDEIGCYIMMSNSDTEFIKELYKDYDIKIVKARRAINSRTDGRGMINELVVRNFDQSF</sequence>
<dbReference type="GO" id="GO:0032259">
    <property type="term" value="P:methylation"/>
    <property type="evidence" value="ECO:0007669"/>
    <property type="project" value="UniProtKB-KW"/>
</dbReference>
<dbReference type="PANTHER" id="PTHR30481:SF3">
    <property type="entry name" value="DNA ADENINE METHYLASE"/>
    <property type="match status" value="1"/>
</dbReference>
<feature type="binding site" evidence="7">
    <location>
        <position position="24"/>
    </location>
    <ligand>
        <name>S-adenosyl-L-methionine</name>
        <dbReference type="ChEBI" id="CHEBI:59789"/>
    </ligand>
</feature>
<reference evidence="9" key="1">
    <citation type="journal article" date="2020" name="mSystems">
        <title>Genome- and Community-Level Interaction Insights into Carbon Utilization and Element Cycling Functions of Hydrothermarchaeota in Hydrothermal Sediment.</title>
        <authorList>
            <person name="Zhou Z."/>
            <person name="Liu Y."/>
            <person name="Xu W."/>
            <person name="Pan J."/>
            <person name="Luo Z.H."/>
            <person name="Li M."/>
        </authorList>
    </citation>
    <scope>NUCLEOTIDE SEQUENCE [LARGE SCALE GENOMIC DNA]</scope>
    <source>
        <strain evidence="9">SpSt-966</strain>
    </source>
</reference>
<feature type="binding site" evidence="7">
    <location>
        <position position="65"/>
    </location>
    <ligand>
        <name>S-adenosyl-L-methionine</name>
        <dbReference type="ChEBI" id="CHEBI:59789"/>
    </ligand>
</feature>
<dbReference type="PRINTS" id="PR00505">
    <property type="entry name" value="D12N6MTFRASE"/>
</dbReference>
<name>A0A7V3REV1_9BACT</name>
<dbReference type="EC" id="2.1.1.72" evidence="2 8"/>